<dbReference type="Proteomes" id="UP001485301">
    <property type="component" value="Chromosome"/>
</dbReference>
<evidence type="ECO:0000313" key="1">
    <source>
        <dbReference type="EMBL" id="WZN56819.1"/>
    </source>
</evidence>
<dbReference type="EMBL" id="CP151087">
    <property type="protein sequence ID" value="WZN56819.1"/>
    <property type="molecule type" value="Genomic_DNA"/>
</dbReference>
<reference evidence="1" key="1">
    <citation type="submission" date="2024-04" db="EMBL/GenBank/DDBJ databases">
        <title>Complete genome sequence of Sphingobacterium thalpophiium BAA-1094.</title>
        <authorList>
            <person name="Adaikpoh B.I."/>
        </authorList>
    </citation>
    <scope>NUCLEOTIDE SEQUENCE</scope>
    <source>
        <strain evidence="1">BAA-1094</strain>
    </source>
</reference>
<keyword evidence="2" id="KW-1185">Reference proteome</keyword>
<organism evidence="1 2">
    <name type="scientific">Sphingobacterium thalpophilum</name>
    <dbReference type="NCBI Taxonomy" id="259"/>
    <lineage>
        <taxon>Bacteria</taxon>
        <taxon>Pseudomonadati</taxon>
        <taxon>Bacteroidota</taxon>
        <taxon>Sphingobacteriia</taxon>
        <taxon>Sphingobacteriales</taxon>
        <taxon>Sphingobacteriaceae</taxon>
        <taxon>Sphingobacterium</taxon>
    </lineage>
</organism>
<accession>A0ACD5C4P9</accession>
<protein>
    <submittedName>
        <fullName evidence="1">Uncharacterized protein</fullName>
    </submittedName>
</protein>
<sequence length="504" mass="58203">MVEISKPKLQVNRNLAQILIRTAPQKIKVLEGARAVGKSTVLADEMSETACDMPRSTNFLQGRTYQQILTRTLPSTILSLETLGYKNGIHFTIGQKPIWKKYNLPYEPPLDWGKTIAWWTGAVWVMLSQDVSSRGINTCSGLADEYCELDPVKFQAETYATLRGGKSHFEHKKRWLSQVYVSSIPRTQEGKHIYTYEQAALTNPDEVFYLRAPTRINAENLPDNYFKMQRRIMSKYEYDIEIENIRPRAVGGGFYPAFNERNLCYDSFDNDYLRGLVDEGVGYDRTKFEKLDCREVTDIIRSTPLDIALDYGKFCCIVTAQETFLNECNFLSSITPEEAGEMLEILVQRWCDYYQPHPTKRVSYWYDQTAIGKDGRSPKTYADIVVEVLIKNGWDVDQQYYGAAPEHSDKYKFWSIAMRNDHPLLPIFKWNRTKCKYLIESINNSAAKEGKFGPEKVKTDERKTHVDQRYTTHQGDAMDMIGYFKYSHLIESSQGLWLPSRSSS</sequence>
<evidence type="ECO:0000313" key="2">
    <source>
        <dbReference type="Proteomes" id="UP001485301"/>
    </source>
</evidence>
<proteinExistence type="predicted"/>
<gene>
    <name evidence="1" type="ORF">AACH28_04630</name>
</gene>
<name>A0ACD5C4P9_9SPHI</name>